<gene>
    <name evidence="3" type="ORF">DFP86_10717</name>
</gene>
<feature type="active site" evidence="1">
    <location>
        <position position="547"/>
    </location>
</feature>
<dbReference type="InterPro" id="IPR013780">
    <property type="entry name" value="Glyco_hydro_b"/>
</dbReference>
<dbReference type="Proteomes" id="UP000295611">
    <property type="component" value="Unassembled WGS sequence"/>
</dbReference>
<evidence type="ECO:0000313" key="4">
    <source>
        <dbReference type="Proteomes" id="UP000295611"/>
    </source>
</evidence>
<dbReference type="EMBL" id="SNZP01000007">
    <property type="protein sequence ID" value="TDR79654.1"/>
    <property type="molecule type" value="Genomic_DNA"/>
</dbReference>
<dbReference type="GO" id="GO:0005975">
    <property type="term" value="P:carbohydrate metabolic process"/>
    <property type="evidence" value="ECO:0007669"/>
    <property type="project" value="InterPro"/>
</dbReference>
<dbReference type="InterPro" id="IPR008928">
    <property type="entry name" value="6-hairpin_glycosidase_sf"/>
</dbReference>
<dbReference type="Pfam" id="PF22124">
    <property type="entry name" value="Glyco_hydro_95_cat"/>
    <property type="match status" value="1"/>
</dbReference>
<accession>A0A4R7B4T9</accession>
<comment type="caution">
    <text evidence="3">The sequence shown here is derived from an EMBL/GenBank/DDBJ whole genome shotgun (WGS) entry which is preliminary data.</text>
</comment>
<comment type="cofactor">
    <cofactor evidence="1">
        <name>Zn(2+)</name>
        <dbReference type="ChEBI" id="CHEBI:29105"/>
    </cofactor>
    <text evidence="1">Binds 1 zinc ion per subunit.</text>
</comment>
<dbReference type="InterPro" id="IPR048990">
    <property type="entry name" value="StcE_b-sandwich"/>
</dbReference>
<dbReference type="Gene3D" id="2.60.40.1180">
    <property type="entry name" value="Golgi alpha-mannosidase II"/>
    <property type="match status" value="1"/>
</dbReference>
<dbReference type="Pfam" id="PF14498">
    <property type="entry name" value="Glyco_hyd_65N_2"/>
    <property type="match status" value="1"/>
</dbReference>
<dbReference type="GO" id="GO:0004560">
    <property type="term" value="F:alpha-L-fucosidase activity"/>
    <property type="evidence" value="ECO:0007669"/>
    <property type="project" value="TreeGrafter"/>
</dbReference>
<dbReference type="Pfam" id="PF21307">
    <property type="entry name" value="Glyco_hydro_95_C"/>
    <property type="match status" value="1"/>
</dbReference>
<dbReference type="InterPro" id="IPR019503">
    <property type="entry name" value="Peptidase_M66_dom"/>
</dbReference>
<dbReference type="InterPro" id="IPR054363">
    <property type="entry name" value="GH95_cat"/>
</dbReference>
<dbReference type="SUPFAM" id="SSF48208">
    <property type="entry name" value="Six-hairpin glycosidases"/>
    <property type="match status" value="1"/>
</dbReference>
<evidence type="ECO:0000256" key="1">
    <source>
        <dbReference type="PROSITE-ProRule" id="PRU01031"/>
    </source>
</evidence>
<dbReference type="Pfam" id="PF20944">
    <property type="entry name" value="StcE_b-sandwich"/>
    <property type="match status" value="2"/>
</dbReference>
<dbReference type="InterPro" id="IPR027414">
    <property type="entry name" value="GH95_N_dom"/>
</dbReference>
<keyword evidence="1" id="KW-0482">Metalloprotease</keyword>
<keyword evidence="1" id="KW-0479">Metal-binding</keyword>
<dbReference type="GO" id="GO:0004222">
    <property type="term" value="F:metalloendopeptidase activity"/>
    <property type="evidence" value="ECO:0007669"/>
    <property type="project" value="UniProtKB-UniRule"/>
</dbReference>
<dbReference type="Gene3D" id="2.70.98.50">
    <property type="entry name" value="putative glycoside hydrolase family protein from bacillus halodurans"/>
    <property type="match status" value="1"/>
</dbReference>
<dbReference type="PANTHER" id="PTHR31084:SF3">
    <property type="entry name" value="ALPHA-FUCOSIDASE A"/>
    <property type="match status" value="1"/>
</dbReference>
<evidence type="ECO:0000313" key="3">
    <source>
        <dbReference type="EMBL" id="TDR79654.1"/>
    </source>
</evidence>
<dbReference type="PANTHER" id="PTHR31084">
    <property type="entry name" value="ALPHA-L-FUCOSIDASE 2"/>
    <property type="match status" value="1"/>
</dbReference>
<organism evidence="3 4">
    <name type="scientific">Paludibacterium purpuratum</name>
    <dbReference type="NCBI Taxonomy" id="1144873"/>
    <lineage>
        <taxon>Bacteria</taxon>
        <taxon>Pseudomonadati</taxon>
        <taxon>Pseudomonadota</taxon>
        <taxon>Betaproteobacteria</taxon>
        <taxon>Neisseriales</taxon>
        <taxon>Chromobacteriaceae</taxon>
        <taxon>Paludibacterium</taxon>
    </lineage>
</organism>
<sequence length="1648" mass="182832">MGAGKTNFNTIVFNGNNFSGDLDNGSTLPANILFVQNNITPSQHQLVGDIQPHLVAHRKTMVLCSPQINIGEALPISMSVENKDRQIIANFVMKQPTALTAVAERIAGSKVSEGNLEEEFSEPDHYDKVITDPAEFDRMKDDIPGVYLGQQFGNNSTIKIHTYNGGWISNFYLPAGARLDGKVLLFFSEAGSKSNIYYSGKTFELQLGMTLLLRNYNGVWYSMDEARDAVGNFVNMDESYFSDPGNYDLTIADQATLNRMKDDFSGDYLNTQFNSHNAVEIQTYDGAWIKDFYLPTNAGLEGKIVKFTADAGYSSLIHCSGKSYELQRGVTTLLRYYRGVWYSQDDLAYSQITYSNRYWSAILPPEIVQPGITLHFEHGGRHGTLSNINIGAPNELVIHTIDLGMLTPPRNEFTFQKDPELHRQYFQQIPVSRLIVTQYESQHFLEVMLPDGTLLTDHDPSVGDAYSGTMRQRIAKELVSIGINNANYGIHSSRGQGESDNPYSVAQITAHNAVGKYANNTIVVHGQSGGAGMATLGESIGNEFSHEIGHNYGLDHNFTHFEEAVHRPADQINSTWGWDGDHDFFIPNFEKRIGHDETCLDISGTQQCQAPFEGHTFGLDAMAGGRPFYQASNQFTLYTPNSVKKIQTFFESKAVFDENSPTGFSKWNANTQSMAPWENSSDNFSIAIAKPDEVSLEGMTRLLSQFDKVKINFYDGFYNSQIYIPTASVENKGKIIHVKHEASNASNMHINGLTVPLRNGDEMFFLSADGEWKNIDKLASTKPYKQGVVVVTLIGYYDPQGTLTSYIYPALHGAFGMVYEPDSNEVATASACYLQVDMKNGDTQYYKLATNRIDSSCMNKFHVNIEEALSPVRASIVRHGTRLAAIAIDKPKETLIYTVNGTPHSPLVPDSQALKLQYRRHAAESVILSEGLAIGNGRMGGLVSGDPAQEVVYLNEISLWSGGKQQIAYEGDYEGNPELVSTLMGSYLTLGQLRIELNGHSQVSGYQRELDISNAIVRTQYQLGAALYRREVFCSAHDDAMVIRLSSDEGRYQGAVSLVDGQGTATSGAGSTLSFSGSVNGSGELYAVHLRVIPEAGTVALSSTGEKRILFQDCRALTIILSARTNYSGKAGDQYLSTRIDPNRTAEAEMNAAAAQTYSTLLGNHVRDYRALFDRFELNLGVSSEAQRAMAMPERLQARRANGGTADPELDALFIQFGRYLTIASSRDRLPANLQGLWNITNQPGWSSDYHSDVNLQMNYWLADQTALPECQKPFADYLIEQYPAWSFLTQSHFNDDINPFKNSSGRVAGWTAMYSSGIYGSLGWRWHPASGAWYCRTLWNHYQYTLDRAYLNRIYPPLKAACAFWQARLVTDPQTNTLLDDQDWSPEQGGYARGNTYAQELVWDLFTNYISASRILNRDADYASTIANLKAQLYLPQVSATTGKLQEWKDDAITTNEPKHRHLSPLIGWYEGERIFDDPPLEAGVRALLTERTFGQPPDMQSTYNGEAWSIAWRIACWARFKEAPISYSLVSRLFDHISLNMFDGDAGFQIDGNFGAPSAMLDMLMHGWIDLLVLLPALPPQWGSGQVKGLRAKGGFALDMSWSANALTAITLYSLGGTHTTLQYGSIERGVTVPLNGSVTLDGNLN</sequence>
<dbReference type="Pfam" id="PF10462">
    <property type="entry name" value="Peptidase_M66"/>
    <property type="match status" value="1"/>
</dbReference>
<feature type="binding site" evidence="1">
    <location>
        <position position="550"/>
    </location>
    <ligand>
        <name>Zn(2+)</name>
        <dbReference type="ChEBI" id="CHEBI:29105"/>
        <note>catalytic</note>
    </ligand>
</feature>
<feature type="binding site" evidence="1">
    <location>
        <position position="546"/>
    </location>
    <ligand>
        <name>Zn(2+)</name>
        <dbReference type="ChEBI" id="CHEBI:29105"/>
        <note>catalytic</note>
    </ligand>
</feature>
<dbReference type="Pfam" id="PF12561">
    <property type="entry name" value="TagA"/>
    <property type="match status" value="1"/>
</dbReference>
<name>A0A4R7B4T9_9NEIS</name>
<protein>
    <submittedName>
        <fullName evidence="3">Glycosyl hydrolase family 65</fullName>
    </submittedName>
</protein>
<keyword evidence="1 3" id="KW-0378">Hydrolase</keyword>
<dbReference type="OrthoDB" id="8571199at2"/>
<dbReference type="RefSeq" id="WP_133680562.1">
    <property type="nucleotide sequence ID" value="NZ_SNZP01000007.1"/>
</dbReference>
<dbReference type="Gene3D" id="2.60.120.1230">
    <property type="match status" value="3"/>
</dbReference>
<dbReference type="InterPro" id="IPR022218">
    <property type="entry name" value="TagA_dom"/>
</dbReference>
<feature type="binding site" evidence="1">
    <location>
        <position position="556"/>
    </location>
    <ligand>
        <name>Zn(2+)</name>
        <dbReference type="ChEBI" id="CHEBI:29105"/>
        <note>catalytic</note>
    </ligand>
</feature>
<evidence type="ECO:0000259" key="2">
    <source>
        <dbReference type="PROSITE" id="PS51694"/>
    </source>
</evidence>
<dbReference type="GO" id="GO:0046872">
    <property type="term" value="F:metal ion binding"/>
    <property type="evidence" value="ECO:0007669"/>
    <property type="project" value="UniProtKB-UniRule"/>
</dbReference>
<dbReference type="InterPro" id="IPR012341">
    <property type="entry name" value="6hp_glycosidase-like_sf"/>
</dbReference>
<dbReference type="PROSITE" id="PS51694">
    <property type="entry name" value="PEPTIDASE_M66"/>
    <property type="match status" value="1"/>
</dbReference>
<keyword evidence="1" id="KW-0862">Zinc</keyword>
<keyword evidence="4" id="KW-1185">Reference proteome</keyword>
<dbReference type="Gene3D" id="1.50.10.10">
    <property type="match status" value="1"/>
</dbReference>
<feature type="domain" description="Peptidase M66" evidence="2">
    <location>
        <begin position="395"/>
        <end position="656"/>
    </location>
</feature>
<proteinExistence type="predicted"/>
<dbReference type="InterPro" id="IPR049053">
    <property type="entry name" value="AFCA-like_C"/>
</dbReference>
<reference evidence="3 4" key="1">
    <citation type="submission" date="2019-03" db="EMBL/GenBank/DDBJ databases">
        <title>Genomic Encyclopedia of Type Strains, Phase III (KMG-III): the genomes of soil and plant-associated and newly described type strains.</title>
        <authorList>
            <person name="Whitman W."/>
        </authorList>
    </citation>
    <scope>NUCLEOTIDE SEQUENCE [LARGE SCALE GENOMIC DNA]</scope>
    <source>
        <strain evidence="3 4">CECT 8976</strain>
    </source>
</reference>
<keyword evidence="1" id="KW-0645">Protease</keyword>
<dbReference type="GO" id="GO:0006508">
    <property type="term" value="P:proteolysis"/>
    <property type="evidence" value="ECO:0007669"/>
    <property type="project" value="UniProtKB-UniRule"/>
</dbReference>